<organism evidence="2">
    <name type="scientific">hydrothermal vent metagenome</name>
    <dbReference type="NCBI Taxonomy" id="652676"/>
    <lineage>
        <taxon>unclassified sequences</taxon>
        <taxon>metagenomes</taxon>
        <taxon>ecological metagenomes</taxon>
    </lineage>
</organism>
<dbReference type="EC" id="3.1.3.2" evidence="2"/>
<dbReference type="GO" id="GO:0003993">
    <property type="term" value="F:acid phosphatase activity"/>
    <property type="evidence" value="ECO:0007669"/>
    <property type="project" value="UniProtKB-EC"/>
</dbReference>
<dbReference type="PANTHER" id="PTHR31956">
    <property type="entry name" value="NON-SPECIFIC PHOSPHOLIPASE C4-RELATED"/>
    <property type="match status" value="1"/>
</dbReference>
<dbReference type="Gene3D" id="3.40.720.10">
    <property type="entry name" value="Alkaline Phosphatase, subunit A"/>
    <property type="match status" value="2"/>
</dbReference>
<sequence length="478" mass="53658">MTHKSQLPMIDHFVVLMLENRSFDHMLGFLYADKGNVSATGQAFEGLTGTESNPNGQGEAVKAFKIKKEDENAYFMPGSDPGEGYFNTNEQLFSNHIAPDPVIAATNQGFVINYEYTLNWEKTSKWSILPGTQGSDIMGMFTPQMLPVLSTLAKSYAVCDHWYCSVPTETLPNRAFLAMGTSQGRLTDKDKLYTAPTIFSSLEKNHYTWSIYGYDAEPLSRASYADITHSANEHFGQFSDFKKAAENETLANYVFLEPQWGKGGNSQHPNYDVSKGEQLIKEVYDTLRNSRLWEKTLLIITYDEHGGCYDHVAPPENAVPPDSNAGQYGFDFTRFGPRVPALLISAYIEQGTVFRVPQGSMPLDHTSILKTLEKRFSLQPLSARDAAASDFSDVLSLSCPRDDNPLQGISAPVSKSSVAFDDAPDHLQAIYVDSMKNLPVEDVNRHEYTEEESHFNNSKEALAYGNRRYKDYFYRDKE</sequence>
<protein>
    <submittedName>
        <fullName evidence="2">Acid phosphatase</fullName>
        <ecNumber evidence="2">3.1.3.2</ecNumber>
    </submittedName>
</protein>
<dbReference type="Pfam" id="PF04185">
    <property type="entry name" value="Phosphoesterase"/>
    <property type="match status" value="1"/>
</dbReference>
<dbReference type="GO" id="GO:0009395">
    <property type="term" value="P:phospholipid catabolic process"/>
    <property type="evidence" value="ECO:0007669"/>
    <property type="project" value="TreeGrafter"/>
</dbReference>
<name>A0A3B0XD55_9ZZZZ</name>
<dbReference type="InterPro" id="IPR017850">
    <property type="entry name" value="Alkaline_phosphatase_core_sf"/>
</dbReference>
<keyword evidence="1 2" id="KW-0378">Hydrolase</keyword>
<dbReference type="EMBL" id="UOFG01000087">
    <property type="protein sequence ID" value="VAW59519.1"/>
    <property type="molecule type" value="Genomic_DNA"/>
</dbReference>
<dbReference type="AlphaFoldDB" id="A0A3B0XD55"/>
<reference evidence="2" key="1">
    <citation type="submission" date="2018-06" db="EMBL/GenBank/DDBJ databases">
        <authorList>
            <person name="Zhirakovskaya E."/>
        </authorList>
    </citation>
    <scope>NUCLEOTIDE SEQUENCE</scope>
</reference>
<gene>
    <name evidence="2" type="ORF">MNBD_GAMMA11-2902</name>
</gene>
<dbReference type="InterPro" id="IPR007312">
    <property type="entry name" value="Phosphoesterase"/>
</dbReference>
<dbReference type="PANTHER" id="PTHR31956:SF1">
    <property type="entry name" value="NON-SPECIFIC PHOSPHOLIPASE C1"/>
    <property type="match status" value="1"/>
</dbReference>
<accession>A0A3B0XD55</accession>
<evidence type="ECO:0000313" key="2">
    <source>
        <dbReference type="EMBL" id="VAW59519.1"/>
    </source>
</evidence>
<evidence type="ECO:0000256" key="1">
    <source>
        <dbReference type="ARBA" id="ARBA00022801"/>
    </source>
</evidence>
<proteinExistence type="predicted"/>
<dbReference type="SUPFAM" id="SSF53649">
    <property type="entry name" value="Alkaline phosphatase-like"/>
    <property type="match status" value="1"/>
</dbReference>